<feature type="compositionally biased region" description="Basic residues" evidence="3">
    <location>
        <begin position="15"/>
        <end position="27"/>
    </location>
</feature>
<name>N6XSP8_THAL4</name>
<evidence type="ECO:0000256" key="3">
    <source>
        <dbReference type="SAM" id="MobiDB-lite"/>
    </source>
</evidence>
<proteinExistence type="inferred from homology"/>
<dbReference type="GO" id="GO:0016151">
    <property type="term" value="F:nickel cation binding"/>
    <property type="evidence" value="ECO:0007669"/>
    <property type="project" value="InterPro"/>
</dbReference>
<dbReference type="InterPro" id="IPR002669">
    <property type="entry name" value="UreD"/>
</dbReference>
<dbReference type="PANTHER" id="PTHR33643">
    <property type="entry name" value="UREASE ACCESSORY PROTEIN D"/>
    <property type="match status" value="1"/>
</dbReference>
<dbReference type="STRING" id="1123367.GCA_000621305_02842"/>
<sequence length="296" mass="30687">AAASSATGLPASARRSARPPGSRRARPHGPVLALLRLMNGPADHLHARASAAASAPRGGWRAALSLAYERRGGRTVLARREHVGPLVVQRPLYPEGGEVCHTILVHPPAGIAGGDSLSVDLRLGEGAQVLVTTPGAGKWYRSAGRPGALAQRIEVGAGGVCEWLPQESIVYDGALGELSTEVRLQGDACFVGTEMLCFGRTASGECFRHGELAMRTRIARDGRPLWLERGVLAGGNALLDAAVGMRGCPVSGSFVVASPRCDAALLEAWRGIASEAGEGAATLLPGLLLARWLGPA</sequence>
<feature type="non-terminal residue" evidence="4">
    <location>
        <position position="1"/>
    </location>
</feature>
<comment type="caution">
    <text evidence="4">The sequence shown here is derived from an EMBL/GenBank/DDBJ whole genome shotgun (WGS) entry which is preliminary data.</text>
</comment>
<keyword evidence="5" id="KW-1185">Reference proteome</keyword>
<evidence type="ECO:0000256" key="2">
    <source>
        <dbReference type="ARBA" id="ARBA00023186"/>
    </source>
</evidence>
<reference evidence="4 5" key="1">
    <citation type="submission" date="2012-09" db="EMBL/GenBank/DDBJ databases">
        <title>Draft Genome Sequences of 6 Strains from Genus Thauera.</title>
        <authorList>
            <person name="Liu B."/>
            <person name="Shapleigh J.P."/>
            <person name="Frostegard A.H."/>
        </authorList>
    </citation>
    <scope>NUCLEOTIDE SEQUENCE [LARGE SCALE GENOMIC DNA]</scope>
    <source>
        <strain evidence="5">47Lol / DSM 12138</strain>
    </source>
</reference>
<dbReference type="Pfam" id="PF01774">
    <property type="entry name" value="UreD"/>
    <property type="match status" value="1"/>
</dbReference>
<dbReference type="eggNOG" id="COG0829">
    <property type="taxonomic scope" value="Bacteria"/>
</dbReference>
<evidence type="ECO:0000256" key="1">
    <source>
        <dbReference type="ARBA" id="ARBA00007177"/>
    </source>
</evidence>
<dbReference type="EMBL" id="AMXE01000192">
    <property type="protein sequence ID" value="ENO82350.1"/>
    <property type="molecule type" value="Genomic_DNA"/>
</dbReference>
<comment type="similarity">
    <text evidence="1">Belongs to the UreD family.</text>
</comment>
<feature type="non-terminal residue" evidence="4">
    <location>
        <position position="296"/>
    </location>
</feature>
<organism evidence="4 5">
    <name type="scientific">Thauera linaloolentis (strain DSM 12138 / JCM 21573 / CCUG 41526 / CIP 105981 / IAM 15112 / NBRC 102519 / 47Lol)</name>
    <dbReference type="NCBI Taxonomy" id="1123367"/>
    <lineage>
        <taxon>Bacteria</taxon>
        <taxon>Pseudomonadati</taxon>
        <taxon>Pseudomonadota</taxon>
        <taxon>Betaproteobacteria</taxon>
        <taxon>Rhodocyclales</taxon>
        <taxon>Zoogloeaceae</taxon>
        <taxon>Thauera</taxon>
    </lineage>
</organism>
<feature type="region of interest" description="Disordered" evidence="3">
    <location>
        <begin position="1"/>
        <end position="27"/>
    </location>
</feature>
<dbReference type="HAMAP" id="MF_01384">
    <property type="entry name" value="UreD"/>
    <property type="match status" value="1"/>
</dbReference>
<gene>
    <name evidence="4" type="ORF">C666_19100</name>
</gene>
<keyword evidence="2" id="KW-0143">Chaperone</keyword>
<evidence type="ECO:0000313" key="4">
    <source>
        <dbReference type="EMBL" id="ENO82350.1"/>
    </source>
</evidence>
<evidence type="ECO:0000313" key="5">
    <source>
        <dbReference type="Proteomes" id="UP000013232"/>
    </source>
</evidence>
<dbReference type="AlphaFoldDB" id="N6XSP8"/>
<dbReference type="PANTHER" id="PTHR33643:SF1">
    <property type="entry name" value="UREASE ACCESSORY PROTEIN D"/>
    <property type="match status" value="1"/>
</dbReference>
<protein>
    <submittedName>
        <fullName evidence="4">Urease accessory protein UreD</fullName>
    </submittedName>
</protein>
<dbReference type="Proteomes" id="UP000013232">
    <property type="component" value="Unassembled WGS sequence"/>
</dbReference>
<accession>N6XSP8</accession>